<gene>
    <name evidence="1" type="ORF">LGQ03_03065</name>
</gene>
<dbReference type="Gene3D" id="1.25.40.10">
    <property type="entry name" value="Tetratricopeptide repeat domain"/>
    <property type="match status" value="1"/>
</dbReference>
<dbReference type="RefSeq" id="WP_226747183.1">
    <property type="nucleotide sequence ID" value="NZ_JAJATZ010000001.1"/>
</dbReference>
<organism evidence="1 2">
    <name type="scientific">Loktanella gaetbuli</name>
    <dbReference type="NCBI Taxonomy" id="2881335"/>
    <lineage>
        <taxon>Bacteria</taxon>
        <taxon>Pseudomonadati</taxon>
        <taxon>Pseudomonadota</taxon>
        <taxon>Alphaproteobacteria</taxon>
        <taxon>Rhodobacterales</taxon>
        <taxon>Roseobacteraceae</taxon>
        <taxon>Loktanella</taxon>
    </lineage>
</organism>
<dbReference type="InterPro" id="IPR011990">
    <property type="entry name" value="TPR-like_helical_dom_sf"/>
</dbReference>
<accession>A0ABS8BR51</accession>
<keyword evidence="2" id="KW-1185">Reference proteome</keyword>
<evidence type="ECO:0000313" key="2">
    <source>
        <dbReference type="Proteomes" id="UP001138961"/>
    </source>
</evidence>
<evidence type="ECO:0000313" key="1">
    <source>
        <dbReference type="EMBL" id="MCB5198213.1"/>
    </source>
</evidence>
<sequence length="738" mass="83071">MTPADLQGSIISHRNDRMGGRMIAMLNALRITRDYDLPFFVGWTTGGRTSEEMRDPTAIFDADWVAQHFFDGDVLGEVYDDLIDLSTLTQHTGWTPEKFRAAIAQGSSFLSGAAMGVTVLPWENPQEVAARLPLAVESIRFSAPVRAMIERIDSIFAGTKLTAYHIRRGDIIYDPITSNKLWPNKFIPREFYEQHLGRTLADPDARVLIFSDTPVEVERLRKVDPRVQGFDDLLGDNDLTPGARDFLELFAMSRCKHIYGPPSSAFSQTAMTIGGCSLQAVEDALSPEDRAAAMDRMTDRLEARSTLFINMGDVGQCLHFLIERQKELGDPARARRIIRAYMDDGLDKSFAYQLLCELSVATGDLAACEDIRDLAYARPSYSDDSMATVNTYSALHHLAQGNTDTALDRLHASFWFRPLENVVHGAVNLGLTADIVTPDNFYPFDPAMTRQKGNVFPQGRRALAELNTIAPKGYDPEDRSDFHMWDIVVRDWRLTCGKKLNRAFTNKSKIAKSLDMLERAFSKLEGSPALTSARGVLLFAAGDADEALECQRRAIAAAPDTPLYRKRISDVLFSQGADKTALFQLRKASNLMGWHPTYQAELGWRLWRMKERDESWEIYNRLAVADHRFIEVHLMTSDMIRRDPDRLEEALAVLERGLKPAHGAQRLLAAKARLLMMLERVEEGRAVYEQLVDCGLGTEHTHVEIYRQFSALGREDIARELTARSIYDFDMVKEMAGG</sequence>
<comment type="caution">
    <text evidence="1">The sequence shown here is derived from an EMBL/GenBank/DDBJ whole genome shotgun (WGS) entry which is preliminary data.</text>
</comment>
<name>A0ABS8BR51_9RHOB</name>
<dbReference type="Proteomes" id="UP001138961">
    <property type="component" value="Unassembled WGS sequence"/>
</dbReference>
<reference evidence="1" key="1">
    <citation type="submission" date="2021-10" db="EMBL/GenBank/DDBJ databases">
        <title>Loktanella gaetbuli sp. nov., isolated from a tidal flat.</title>
        <authorList>
            <person name="Park S."/>
            <person name="Yoon J.-H."/>
        </authorList>
    </citation>
    <scope>NUCLEOTIDE SEQUENCE</scope>
    <source>
        <strain evidence="1">TSTF-M6</strain>
    </source>
</reference>
<evidence type="ECO:0008006" key="3">
    <source>
        <dbReference type="Google" id="ProtNLM"/>
    </source>
</evidence>
<protein>
    <recommendedName>
        <fullName evidence="3">Tetratricopeptide repeat-containing protein</fullName>
    </recommendedName>
</protein>
<dbReference type="EMBL" id="JAJATZ010000001">
    <property type="protein sequence ID" value="MCB5198213.1"/>
    <property type="molecule type" value="Genomic_DNA"/>
</dbReference>
<dbReference type="SUPFAM" id="SSF48452">
    <property type="entry name" value="TPR-like"/>
    <property type="match status" value="1"/>
</dbReference>
<proteinExistence type="predicted"/>